<proteinExistence type="inferred from homology"/>
<name>A0A3A8PTN7_9BACT</name>
<evidence type="ECO:0000256" key="7">
    <source>
        <dbReference type="ARBA" id="ARBA00023049"/>
    </source>
</evidence>
<dbReference type="InterPro" id="IPR024079">
    <property type="entry name" value="MetalloPept_cat_dom_sf"/>
</dbReference>
<keyword evidence="4 10" id="KW-0732">Signal</keyword>
<reference evidence="13" key="1">
    <citation type="submission" date="2018-09" db="EMBL/GenBank/DDBJ databases">
        <authorList>
            <person name="Livingstone P.G."/>
            <person name="Whitworth D.E."/>
        </authorList>
    </citation>
    <scope>NUCLEOTIDE SEQUENCE [LARGE SCALE GENOMIC DNA]</scope>
    <source>
        <strain evidence="13">AB047A</strain>
    </source>
</reference>
<gene>
    <name evidence="12" type="ORF">D7X96_34650</name>
</gene>
<keyword evidence="6" id="KW-0862">Zinc</keyword>
<keyword evidence="13" id="KW-1185">Reference proteome</keyword>
<dbReference type="Pfam" id="PF05572">
    <property type="entry name" value="Peptidase_M43"/>
    <property type="match status" value="1"/>
</dbReference>
<dbReference type="OrthoDB" id="6278496at2"/>
<dbReference type="GO" id="GO:0046872">
    <property type="term" value="F:metal ion binding"/>
    <property type="evidence" value="ECO:0007669"/>
    <property type="project" value="UniProtKB-KW"/>
</dbReference>
<comment type="similarity">
    <text evidence="1">Belongs to the peptidase M43B family.</text>
</comment>
<evidence type="ECO:0000256" key="1">
    <source>
        <dbReference type="ARBA" id="ARBA00008721"/>
    </source>
</evidence>
<evidence type="ECO:0000256" key="2">
    <source>
        <dbReference type="ARBA" id="ARBA00022670"/>
    </source>
</evidence>
<keyword evidence="8" id="KW-1015">Disulfide bond</keyword>
<protein>
    <submittedName>
        <fullName evidence="12">Zinc metalloprotease</fullName>
    </submittedName>
</protein>
<feature type="region of interest" description="Disordered" evidence="9">
    <location>
        <begin position="238"/>
        <end position="258"/>
    </location>
</feature>
<keyword evidence="2 12" id="KW-0645">Protease</keyword>
<dbReference type="Proteomes" id="UP000282656">
    <property type="component" value="Unassembled WGS sequence"/>
</dbReference>
<comment type="caution">
    <text evidence="12">The sequence shown here is derived from an EMBL/GenBank/DDBJ whole genome shotgun (WGS) entry which is preliminary data.</text>
</comment>
<evidence type="ECO:0000256" key="8">
    <source>
        <dbReference type="ARBA" id="ARBA00023157"/>
    </source>
</evidence>
<feature type="chain" id="PRO_5017274413" evidence="10">
    <location>
        <begin position="29"/>
        <end position="301"/>
    </location>
</feature>
<accession>A0A3A8PTN7</accession>
<evidence type="ECO:0000313" key="12">
    <source>
        <dbReference type="EMBL" id="RKH59816.1"/>
    </source>
</evidence>
<dbReference type="PANTHER" id="PTHR47466:SF1">
    <property type="entry name" value="METALLOPROTEASE MEP1 (AFU_ORTHOLOGUE AFUA_1G07730)-RELATED"/>
    <property type="match status" value="1"/>
</dbReference>
<feature type="domain" description="Peptidase M43 pregnancy-associated plasma-A" evidence="11">
    <location>
        <begin position="207"/>
        <end position="293"/>
    </location>
</feature>
<feature type="signal peptide" evidence="10">
    <location>
        <begin position="1"/>
        <end position="28"/>
    </location>
</feature>
<organism evidence="12 13">
    <name type="scientific">Corallococcus interemptor</name>
    <dbReference type="NCBI Taxonomy" id="2316720"/>
    <lineage>
        <taxon>Bacteria</taxon>
        <taxon>Pseudomonadati</taxon>
        <taxon>Myxococcota</taxon>
        <taxon>Myxococcia</taxon>
        <taxon>Myxococcales</taxon>
        <taxon>Cystobacterineae</taxon>
        <taxon>Myxococcaceae</taxon>
        <taxon>Corallococcus</taxon>
    </lineage>
</organism>
<evidence type="ECO:0000256" key="3">
    <source>
        <dbReference type="ARBA" id="ARBA00022723"/>
    </source>
</evidence>
<feature type="region of interest" description="Disordered" evidence="9">
    <location>
        <begin position="27"/>
        <end position="46"/>
    </location>
</feature>
<evidence type="ECO:0000313" key="13">
    <source>
        <dbReference type="Proteomes" id="UP000282656"/>
    </source>
</evidence>
<evidence type="ECO:0000256" key="10">
    <source>
        <dbReference type="SAM" id="SignalP"/>
    </source>
</evidence>
<keyword evidence="7 12" id="KW-0482">Metalloprotease</keyword>
<dbReference type="PANTHER" id="PTHR47466">
    <property type="match status" value="1"/>
</dbReference>
<evidence type="ECO:0000256" key="6">
    <source>
        <dbReference type="ARBA" id="ARBA00022833"/>
    </source>
</evidence>
<dbReference type="GO" id="GO:0006508">
    <property type="term" value="P:proteolysis"/>
    <property type="evidence" value="ECO:0007669"/>
    <property type="project" value="UniProtKB-KW"/>
</dbReference>
<feature type="compositionally biased region" description="Low complexity" evidence="9">
    <location>
        <begin position="28"/>
        <end position="46"/>
    </location>
</feature>
<dbReference type="SUPFAM" id="SSF55486">
    <property type="entry name" value="Metalloproteases ('zincins'), catalytic domain"/>
    <property type="match status" value="1"/>
</dbReference>
<dbReference type="CDD" id="cd04275">
    <property type="entry name" value="ZnMc_pappalysin_like"/>
    <property type="match status" value="1"/>
</dbReference>
<keyword evidence="3" id="KW-0479">Metal-binding</keyword>
<evidence type="ECO:0000256" key="4">
    <source>
        <dbReference type="ARBA" id="ARBA00022729"/>
    </source>
</evidence>
<evidence type="ECO:0000256" key="9">
    <source>
        <dbReference type="SAM" id="MobiDB-lite"/>
    </source>
</evidence>
<sequence length="301" mass="31323">MLRHVAQRSGRIAVVVGTLLSLAGCSSNAPTAEEQTPAPAEETTNAQAIPHRGCATVEPSADEKLEIEAAIAARGVSAKRAVGSVNVPVYFHVIRQGTGISNGDIPDSQITSQMNVLNAAYANTPFKFTLAGTDRTTNSTWFNLTQGSSAERSMKSTLRKGGKESLNIYTAKLGGGLLGWATFPSSYTSSPSMDGVVILFSSVPGGTSSPYNLGDTGTHEVGHWVGLYHTFQGGCASPGDSVSDTPPEASPAYGCPAGRDTCSGGGADPIYNFMDYTDDSCMNTFTAGQSARADSLTATYR</sequence>
<dbReference type="EMBL" id="RAWM01000160">
    <property type="protein sequence ID" value="RKH59816.1"/>
    <property type="molecule type" value="Genomic_DNA"/>
</dbReference>
<dbReference type="InterPro" id="IPR008754">
    <property type="entry name" value="Peptidase_M43"/>
</dbReference>
<dbReference type="RefSeq" id="WP_120552022.1">
    <property type="nucleotide sequence ID" value="NZ_RAWM01000160.1"/>
</dbReference>
<evidence type="ECO:0000259" key="11">
    <source>
        <dbReference type="Pfam" id="PF05572"/>
    </source>
</evidence>
<dbReference type="PROSITE" id="PS51257">
    <property type="entry name" value="PROKAR_LIPOPROTEIN"/>
    <property type="match status" value="1"/>
</dbReference>
<evidence type="ECO:0000256" key="5">
    <source>
        <dbReference type="ARBA" id="ARBA00022801"/>
    </source>
</evidence>
<keyword evidence="5" id="KW-0378">Hydrolase</keyword>
<dbReference type="AlphaFoldDB" id="A0A3A8PTN7"/>
<dbReference type="Gene3D" id="3.40.390.10">
    <property type="entry name" value="Collagenase (Catalytic Domain)"/>
    <property type="match status" value="1"/>
</dbReference>
<dbReference type="GO" id="GO:0008237">
    <property type="term" value="F:metallopeptidase activity"/>
    <property type="evidence" value="ECO:0007669"/>
    <property type="project" value="UniProtKB-KW"/>
</dbReference>